<dbReference type="InterPro" id="IPR004843">
    <property type="entry name" value="Calcineurin-like_PHP"/>
</dbReference>
<dbReference type="KEGG" id="dsc:ABOD76_05290"/>
<dbReference type="Pfam" id="PF00149">
    <property type="entry name" value="Metallophos"/>
    <property type="match status" value="1"/>
</dbReference>
<dbReference type="InterPro" id="IPR041780">
    <property type="entry name" value="MPP_PrpE-like"/>
</dbReference>
<dbReference type="InterPro" id="IPR050126">
    <property type="entry name" value="Ap4A_hydrolase"/>
</dbReference>
<dbReference type="GO" id="GO:0005737">
    <property type="term" value="C:cytoplasm"/>
    <property type="evidence" value="ECO:0007669"/>
    <property type="project" value="TreeGrafter"/>
</dbReference>
<gene>
    <name evidence="2" type="ORF">ABOD76_05290</name>
</gene>
<organism evidence="2">
    <name type="scientific">Deinococcus sonorensis KR-87</name>
    <dbReference type="NCBI Taxonomy" id="694439"/>
    <lineage>
        <taxon>Bacteria</taxon>
        <taxon>Thermotogati</taxon>
        <taxon>Deinococcota</taxon>
        <taxon>Deinococci</taxon>
        <taxon>Deinococcales</taxon>
        <taxon>Deinococcaceae</taxon>
        <taxon>Deinococcus</taxon>
    </lineage>
</organism>
<reference evidence="2" key="1">
    <citation type="submission" date="2024-06" db="EMBL/GenBank/DDBJ databases">
        <title>Draft Genome Sequence of Deinococcus sonorensis Type Strain KR-87, a Biofilm Producing Representative of the Genus Deinococcus.</title>
        <authorList>
            <person name="Boren L.S."/>
            <person name="Grosso R.A."/>
            <person name="Hugenberg-Cox A.N."/>
            <person name="Hill J.T.E."/>
            <person name="Albert C.M."/>
            <person name="Tuohy J.M."/>
        </authorList>
    </citation>
    <scope>NUCLEOTIDE SEQUENCE</scope>
    <source>
        <strain evidence="2">KR-87</strain>
    </source>
</reference>
<dbReference type="SUPFAM" id="SSF52540">
    <property type="entry name" value="P-loop containing nucleoside triphosphate hydrolases"/>
    <property type="match status" value="1"/>
</dbReference>
<dbReference type="InterPro" id="IPR029052">
    <property type="entry name" value="Metallo-depent_PP-like"/>
</dbReference>
<name>A0AAU7UAI5_9DEIO</name>
<dbReference type="PANTHER" id="PTHR42850:SF7">
    <property type="entry name" value="BIS(5'-NUCLEOSYL)-TETRAPHOSPHATASE PRPE [ASYMMETRICAL]"/>
    <property type="match status" value="1"/>
</dbReference>
<dbReference type="SUPFAM" id="SSF56300">
    <property type="entry name" value="Metallo-dependent phosphatases"/>
    <property type="match status" value="1"/>
</dbReference>
<evidence type="ECO:0000259" key="1">
    <source>
        <dbReference type="Pfam" id="PF00149"/>
    </source>
</evidence>
<dbReference type="EMBL" id="CP158299">
    <property type="protein sequence ID" value="XBV85722.1"/>
    <property type="molecule type" value="Genomic_DNA"/>
</dbReference>
<dbReference type="Gene3D" id="3.60.21.10">
    <property type="match status" value="1"/>
</dbReference>
<sequence>MTVLTVPTPALIALVGAAGSGKTTFAAGHFAADEVYGPEALQSGDPDQDSPTLALRQRLEQGQLTVLDAPHLHAADRKRVVTLARACGVAPVALVLDLPPEVLLARQGASPRPVRSAQVWHQVRELRHGLEHLAQEGFEVVHVLSSRAQANAAQVKRVPPPSVRRGAHGPFDIIGDVHGCRDELVELLTQLGYTVNDMQVTPPQGRTTVFLGDLVDRGPDTPGVLRLVMGMVEAGTALCVAGNHDDKLRRALAGRAVSRTHGLEVSLAQLDREPGPFRTQVRTFLGALPSHYVLDGGRLVVAHAGLPERFQGRDGPRVRAFALYGDTDGTLDAAGQPVRRNWAAQYRGSALVVYGHTPVRHPLWQHHTVNLDTGCVFGGQLSALRYPELQTVSVPARAVYRTPSRPLLDLNG</sequence>
<dbReference type="Pfam" id="PF13671">
    <property type="entry name" value="AAA_33"/>
    <property type="match status" value="1"/>
</dbReference>
<dbReference type="GO" id="GO:0016791">
    <property type="term" value="F:phosphatase activity"/>
    <property type="evidence" value="ECO:0007669"/>
    <property type="project" value="TreeGrafter"/>
</dbReference>
<proteinExistence type="predicted"/>
<dbReference type="AlphaFoldDB" id="A0AAU7UAI5"/>
<dbReference type="CDD" id="cd07423">
    <property type="entry name" value="MPP_Prp_like"/>
    <property type="match status" value="1"/>
</dbReference>
<feature type="domain" description="Calcineurin-like phosphoesterase" evidence="1">
    <location>
        <begin position="170"/>
        <end position="359"/>
    </location>
</feature>
<dbReference type="InterPro" id="IPR027417">
    <property type="entry name" value="P-loop_NTPase"/>
</dbReference>
<dbReference type="Gene3D" id="3.40.50.300">
    <property type="entry name" value="P-loop containing nucleotide triphosphate hydrolases"/>
    <property type="match status" value="1"/>
</dbReference>
<dbReference type="RefSeq" id="WP_350243763.1">
    <property type="nucleotide sequence ID" value="NZ_CP158299.1"/>
</dbReference>
<protein>
    <submittedName>
        <fullName evidence="2">AAA family ATPase</fullName>
    </submittedName>
</protein>
<accession>A0AAU7UAI5</accession>
<dbReference type="PANTHER" id="PTHR42850">
    <property type="entry name" value="METALLOPHOSPHOESTERASE"/>
    <property type="match status" value="1"/>
</dbReference>
<evidence type="ECO:0000313" key="2">
    <source>
        <dbReference type="EMBL" id="XBV85722.1"/>
    </source>
</evidence>